<dbReference type="PANTHER" id="PTHR38460">
    <property type="entry name" value="TAUTOMERASE YOLI-RELATED"/>
    <property type="match status" value="1"/>
</dbReference>
<dbReference type="Gene3D" id="3.30.429.10">
    <property type="entry name" value="Macrophage Migration Inhibitory Factor"/>
    <property type="match status" value="1"/>
</dbReference>
<dbReference type="SUPFAM" id="SSF55331">
    <property type="entry name" value="Tautomerase/MIF"/>
    <property type="match status" value="1"/>
</dbReference>
<accession>A0ABV7RP64</accession>
<dbReference type="InterPro" id="IPR014347">
    <property type="entry name" value="Tautomerase/MIF_sf"/>
</dbReference>
<dbReference type="Pfam" id="PF14552">
    <property type="entry name" value="Tautomerase_2"/>
    <property type="match status" value="1"/>
</dbReference>
<protein>
    <submittedName>
        <fullName evidence="1">Tautomerase family protein</fullName>
    </submittedName>
</protein>
<dbReference type="InterPro" id="IPR037479">
    <property type="entry name" value="Tauto_MSAD"/>
</dbReference>
<name>A0ABV7RP64_9GAMM</name>
<dbReference type="Proteomes" id="UP001595740">
    <property type="component" value="Unassembled WGS sequence"/>
</dbReference>
<dbReference type="PANTHER" id="PTHR38460:SF1">
    <property type="entry name" value="TAUTOMERASE YOLI-RELATED"/>
    <property type="match status" value="1"/>
</dbReference>
<dbReference type="RefSeq" id="WP_386759136.1">
    <property type="nucleotide sequence ID" value="NZ_JBHRXK010000004.1"/>
</dbReference>
<evidence type="ECO:0000313" key="1">
    <source>
        <dbReference type="EMBL" id="MFC3551369.1"/>
    </source>
</evidence>
<dbReference type="EMBL" id="JBHRXK010000004">
    <property type="protein sequence ID" value="MFC3551369.1"/>
    <property type="molecule type" value="Genomic_DNA"/>
</dbReference>
<evidence type="ECO:0000313" key="2">
    <source>
        <dbReference type="Proteomes" id="UP001595740"/>
    </source>
</evidence>
<keyword evidence="2" id="KW-1185">Reference proteome</keyword>
<comment type="caution">
    <text evidence="1">The sequence shown here is derived from an EMBL/GenBank/DDBJ whole genome shotgun (WGS) entry which is preliminary data.</text>
</comment>
<organism evidence="1 2">
    <name type="scientific">Lysobacter cavernae</name>
    <dbReference type="NCBI Taxonomy" id="1685901"/>
    <lineage>
        <taxon>Bacteria</taxon>
        <taxon>Pseudomonadati</taxon>
        <taxon>Pseudomonadota</taxon>
        <taxon>Gammaproteobacteria</taxon>
        <taxon>Lysobacterales</taxon>
        <taxon>Lysobacteraceae</taxon>
        <taxon>Lysobacter</taxon>
    </lineage>
</organism>
<sequence length="128" mass="14198">MPLVRIDLLEGKSDAYCAGLGEVIYEAMRATLNVPENDRFQIVNTHPDGAMAIDGTYLGIERSRDCVVIQVTLNHGRSVAMKRAFYRAVADGLHARLGLRREDVFISLVEVAKENWSFGNGEAQYADP</sequence>
<proteinExistence type="predicted"/>
<reference evidence="2" key="1">
    <citation type="journal article" date="2019" name="Int. J. Syst. Evol. Microbiol.">
        <title>The Global Catalogue of Microorganisms (GCM) 10K type strain sequencing project: providing services to taxonomists for standard genome sequencing and annotation.</title>
        <authorList>
            <consortium name="The Broad Institute Genomics Platform"/>
            <consortium name="The Broad Institute Genome Sequencing Center for Infectious Disease"/>
            <person name="Wu L."/>
            <person name="Ma J."/>
        </authorList>
    </citation>
    <scope>NUCLEOTIDE SEQUENCE [LARGE SCALE GENOMIC DNA]</scope>
    <source>
        <strain evidence="2">KCTC 42875</strain>
    </source>
</reference>
<gene>
    <name evidence="1" type="ORF">ACFOLC_10145</name>
</gene>